<dbReference type="RefSeq" id="WP_093734352.1">
    <property type="nucleotide sequence ID" value="NZ_FNJD01000030.1"/>
</dbReference>
<proteinExistence type="predicted"/>
<sequence length="319" mass="36153">MAECIIFNDASLPFPPGIDPGDHIKLFFSLLKRANDAQVSLDRAAGSEGRWSALIYSESFSFGEWLNHSLDREERRRVKNIMTKVACPLNPEAKDIIRDRIFVLKEDDSITTNGLGFASVKGASCVSFKSHQRWLKETLEIIEMRAGGESETTHHHEVANISEVAQIEPFLDNIRTMREENTEFFKGLKEQDNSDYPNMLFNKDVLKTLQRPIEVSLYQTQIINVLNKLNQGILTANSLEDLAIITGLDISGESGPTMGNRKFARKRRFSHPTLGTASFEAHVKNFPDAKRMHFLPDYAERKICIGYFGNHLPTMSYPT</sequence>
<name>A0ABY0SWX8_9RHOB</name>
<evidence type="ECO:0000313" key="1">
    <source>
        <dbReference type="EMBL" id="SDP71308.1"/>
    </source>
</evidence>
<evidence type="ECO:0000313" key="2">
    <source>
        <dbReference type="Proteomes" id="UP000198646"/>
    </source>
</evidence>
<protein>
    <submittedName>
        <fullName evidence="1">Uncharacterized protein</fullName>
    </submittedName>
</protein>
<reference evidence="1 2" key="1">
    <citation type="submission" date="2016-10" db="EMBL/GenBank/DDBJ databases">
        <authorList>
            <person name="Varghese N."/>
            <person name="Submissions S."/>
        </authorList>
    </citation>
    <scope>NUCLEOTIDE SEQUENCE [LARGE SCALE GENOMIC DNA]</scope>
    <source>
        <strain evidence="1 2">DSM 17584</strain>
    </source>
</reference>
<keyword evidence="2" id="KW-1185">Reference proteome</keyword>
<organism evidence="1 2">
    <name type="scientific">Sulfitobacter litoralis</name>
    <dbReference type="NCBI Taxonomy" id="335975"/>
    <lineage>
        <taxon>Bacteria</taxon>
        <taxon>Pseudomonadati</taxon>
        <taxon>Pseudomonadota</taxon>
        <taxon>Alphaproteobacteria</taxon>
        <taxon>Rhodobacterales</taxon>
        <taxon>Roseobacteraceae</taxon>
        <taxon>Sulfitobacter</taxon>
    </lineage>
</organism>
<comment type="caution">
    <text evidence="1">The sequence shown here is derived from an EMBL/GenBank/DDBJ whole genome shotgun (WGS) entry which is preliminary data.</text>
</comment>
<gene>
    <name evidence="1" type="ORF">SAMN04488512_13010</name>
</gene>
<dbReference type="Proteomes" id="UP000198646">
    <property type="component" value="Unassembled WGS sequence"/>
</dbReference>
<dbReference type="EMBL" id="FNJD01000030">
    <property type="protein sequence ID" value="SDP71308.1"/>
    <property type="molecule type" value="Genomic_DNA"/>
</dbReference>
<accession>A0ABY0SWX8</accession>